<sequence>MGFSEPVRLFEGIAFSNAGRAMCQHHGVTEVALCQRAGWPRATFKRHKDFAAGRIAHRLNQLGVGVW</sequence>
<keyword evidence="2" id="KW-1185">Reference proteome</keyword>
<protein>
    <submittedName>
        <fullName evidence="1">Uncharacterized protein</fullName>
    </submittedName>
</protein>
<proteinExistence type="predicted"/>
<dbReference type="STRING" id="429728.SAMN05216456_1582"/>
<evidence type="ECO:0000313" key="2">
    <source>
        <dbReference type="Proteomes" id="UP000199074"/>
    </source>
</evidence>
<dbReference type="Proteomes" id="UP000199074">
    <property type="component" value="Unassembled WGS sequence"/>
</dbReference>
<gene>
    <name evidence="1" type="ORF">SAMN05216456_1582</name>
</gene>
<accession>A0A1I7NC36</accession>
<dbReference type="AlphaFoldDB" id="A0A1I7NC36"/>
<reference evidence="1 2" key="1">
    <citation type="submission" date="2016-10" db="EMBL/GenBank/DDBJ databases">
        <authorList>
            <person name="de Groot N.N."/>
        </authorList>
    </citation>
    <scope>NUCLEOTIDE SEQUENCE [LARGE SCALE GENOMIC DNA]</scope>
    <source>
        <strain evidence="1 2">IPL20</strain>
    </source>
</reference>
<dbReference type="EMBL" id="FPCK01000001">
    <property type="protein sequence ID" value="SFV32240.1"/>
    <property type="molecule type" value="Genomic_DNA"/>
</dbReference>
<name>A0A1I7NC36_9HYPH</name>
<evidence type="ECO:0000313" key="1">
    <source>
        <dbReference type="EMBL" id="SFV32240.1"/>
    </source>
</evidence>
<organism evidence="1 2">
    <name type="scientific">Devosia crocina</name>
    <dbReference type="NCBI Taxonomy" id="429728"/>
    <lineage>
        <taxon>Bacteria</taxon>
        <taxon>Pseudomonadati</taxon>
        <taxon>Pseudomonadota</taxon>
        <taxon>Alphaproteobacteria</taxon>
        <taxon>Hyphomicrobiales</taxon>
        <taxon>Devosiaceae</taxon>
        <taxon>Devosia</taxon>
    </lineage>
</organism>